<keyword evidence="2" id="KW-0472">Membrane</keyword>
<keyword evidence="2" id="KW-1133">Transmembrane helix</keyword>
<evidence type="ECO:0000313" key="3">
    <source>
        <dbReference type="EMBL" id="PUU78730.1"/>
    </source>
</evidence>
<organism evidence="3 4">
    <name type="scientific">Tuber borchii</name>
    <name type="common">White truffle</name>
    <dbReference type="NCBI Taxonomy" id="42251"/>
    <lineage>
        <taxon>Eukaryota</taxon>
        <taxon>Fungi</taxon>
        <taxon>Dikarya</taxon>
        <taxon>Ascomycota</taxon>
        <taxon>Pezizomycotina</taxon>
        <taxon>Pezizomycetes</taxon>
        <taxon>Pezizales</taxon>
        <taxon>Tuberaceae</taxon>
        <taxon>Tuber</taxon>
    </lineage>
</organism>
<feature type="compositionally biased region" description="Basic and acidic residues" evidence="1">
    <location>
        <begin position="116"/>
        <end position="127"/>
    </location>
</feature>
<dbReference type="Proteomes" id="UP000244722">
    <property type="component" value="Unassembled WGS sequence"/>
</dbReference>
<dbReference type="EMBL" id="NESQ01000109">
    <property type="protein sequence ID" value="PUU78730.1"/>
    <property type="molecule type" value="Genomic_DNA"/>
</dbReference>
<sequence>MPWAWKLYLPFLPYPFPLISYVYGFFFFSSFFPFLLPDVMTFSSPKHGRLSGTEEGQTKAMHTLPDQLTLPSFLPPSLPTCAYGLEYLPYLSALASPRHGTQVLAQKSKYHRKKKDVTPRKAREKEKKKAKTTGRSFFSFPFAKVCGAPNHTNLNRGSMKLRVCCWFSRWVGLGWVVGGEIGGKCLCLP</sequence>
<gene>
    <name evidence="3" type="ORF">B9Z19DRAFT_1083471</name>
</gene>
<protein>
    <submittedName>
        <fullName evidence="3">Uncharacterized protein</fullName>
    </submittedName>
</protein>
<evidence type="ECO:0000256" key="2">
    <source>
        <dbReference type="SAM" id="Phobius"/>
    </source>
</evidence>
<dbReference type="AlphaFoldDB" id="A0A2T6ZTB2"/>
<accession>A0A2T6ZTB2</accession>
<feature type="region of interest" description="Disordered" evidence="1">
    <location>
        <begin position="109"/>
        <end position="132"/>
    </location>
</feature>
<feature type="transmembrane region" description="Helical" evidence="2">
    <location>
        <begin position="12"/>
        <end position="36"/>
    </location>
</feature>
<keyword evidence="2" id="KW-0812">Transmembrane</keyword>
<name>A0A2T6ZTB2_TUBBO</name>
<evidence type="ECO:0000313" key="4">
    <source>
        <dbReference type="Proteomes" id="UP000244722"/>
    </source>
</evidence>
<proteinExistence type="predicted"/>
<keyword evidence="4" id="KW-1185">Reference proteome</keyword>
<comment type="caution">
    <text evidence="3">The sequence shown here is derived from an EMBL/GenBank/DDBJ whole genome shotgun (WGS) entry which is preliminary data.</text>
</comment>
<evidence type="ECO:0000256" key="1">
    <source>
        <dbReference type="SAM" id="MobiDB-lite"/>
    </source>
</evidence>
<reference evidence="3 4" key="1">
    <citation type="submission" date="2017-04" db="EMBL/GenBank/DDBJ databases">
        <title>Draft genome sequence of Tuber borchii Vittad., a whitish edible truffle.</title>
        <authorList>
            <consortium name="DOE Joint Genome Institute"/>
            <person name="Murat C."/>
            <person name="Kuo A."/>
            <person name="Barry K.W."/>
            <person name="Clum A."/>
            <person name="Dockter R.B."/>
            <person name="Fauchery L."/>
            <person name="Iotti M."/>
            <person name="Kohler A."/>
            <person name="Labutti K."/>
            <person name="Lindquist E.A."/>
            <person name="Lipzen A."/>
            <person name="Ohm R.A."/>
            <person name="Wang M."/>
            <person name="Grigoriev I.V."/>
            <person name="Zambonelli A."/>
            <person name="Martin F.M."/>
        </authorList>
    </citation>
    <scope>NUCLEOTIDE SEQUENCE [LARGE SCALE GENOMIC DNA]</scope>
    <source>
        <strain evidence="3 4">Tbo3840</strain>
    </source>
</reference>